<gene>
    <name evidence="1" type="ORF">Tci_885735</name>
</gene>
<organism evidence="1">
    <name type="scientific">Tanacetum cinerariifolium</name>
    <name type="common">Dalmatian daisy</name>
    <name type="synonym">Chrysanthemum cinerariifolium</name>
    <dbReference type="NCBI Taxonomy" id="118510"/>
    <lineage>
        <taxon>Eukaryota</taxon>
        <taxon>Viridiplantae</taxon>
        <taxon>Streptophyta</taxon>
        <taxon>Embryophyta</taxon>
        <taxon>Tracheophyta</taxon>
        <taxon>Spermatophyta</taxon>
        <taxon>Magnoliopsida</taxon>
        <taxon>eudicotyledons</taxon>
        <taxon>Gunneridae</taxon>
        <taxon>Pentapetalae</taxon>
        <taxon>asterids</taxon>
        <taxon>campanulids</taxon>
        <taxon>Asterales</taxon>
        <taxon>Asteraceae</taxon>
        <taxon>Asteroideae</taxon>
        <taxon>Anthemideae</taxon>
        <taxon>Anthemidinae</taxon>
        <taxon>Tanacetum</taxon>
    </lineage>
</organism>
<evidence type="ECO:0000313" key="1">
    <source>
        <dbReference type="EMBL" id="GFD13766.1"/>
    </source>
</evidence>
<feature type="non-terminal residue" evidence="1">
    <location>
        <position position="1"/>
    </location>
</feature>
<reference evidence="1" key="1">
    <citation type="journal article" date="2019" name="Sci. Rep.">
        <title>Draft genome of Tanacetum cinerariifolium, the natural source of mosquito coil.</title>
        <authorList>
            <person name="Yamashiro T."/>
            <person name="Shiraishi A."/>
            <person name="Satake H."/>
            <person name="Nakayama K."/>
        </authorList>
    </citation>
    <scope>NUCLEOTIDE SEQUENCE</scope>
</reference>
<name>A0A699TXE5_TANCI</name>
<dbReference type="AlphaFoldDB" id="A0A699TXE5"/>
<comment type="caution">
    <text evidence="1">The sequence shown here is derived from an EMBL/GenBank/DDBJ whole genome shotgun (WGS) entry which is preliminary data.</text>
</comment>
<proteinExistence type="predicted"/>
<accession>A0A699TXE5</accession>
<protein>
    <submittedName>
        <fullName evidence="1">Ribonuclease H-like domain-containing protein</fullName>
    </submittedName>
</protein>
<dbReference type="EMBL" id="BKCJ011274679">
    <property type="protein sequence ID" value="GFD13766.1"/>
    <property type="molecule type" value="Genomic_DNA"/>
</dbReference>
<sequence>LIPQVVAAAKHPILNLNEFDLWKMIIEQYFLMTNYSLWEVILNGDSPTPTRIIDGVVQVIAPTNVEQRLAKNNELKARRTLLIALPGKHQLKFNIYKDAKFLMKAIEKRFGGNKETKTVQKTLLKHQYENFSGQISESLDQFMIGFKSLLANWRFLVNHSLRKISI</sequence>